<dbReference type="InterPro" id="IPR015797">
    <property type="entry name" value="NUDIX_hydrolase-like_dom_sf"/>
</dbReference>
<dbReference type="EMBL" id="HF935406">
    <property type="protein sequence ID" value="CCX08267.1"/>
    <property type="molecule type" value="Genomic_DNA"/>
</dbReference>
<dbReference type="Proteomes" id="UP000018144">
    <property type="component" value="Unassembled WGS sequence"/>
</dbReference>
<dbReference type="InterPro" id="IPR031804">
    <property type="entry name" value="DUF4743"/>
</dbReference>
<dbReference type="FunFam" id="3.90.79.10:FF:000019">
    <property type="entry name" value="Thiamin pyrophosphokinase, putative"/>
    <property type="match status" value="1"/>
</dbReference>
<evidence type="ECO:0000313" key="2">
    <source>
        <dbReference type="EMBL" id="CCX08267.1"/>
    </source>
</evidence>
<dbReference type="PROSITE" id="PS51462">
    <property type="entry name" value="NUDIX"/>
    <property type="match status" value="1"/>
</dbReference>
<dbReference type="InterPro" id="IPR000086">
    <property type="entry name" value="NUDIX_hydrolase_dom"/>
</dbReference>
<name>U4L1C8_PYROM</name>
<protein>
    <submittedName>
        <fullName evidence="2">Similar to Uncharacterized protein YJR142W acc. no. P47173</fullName>
    </submittedName>
</protein>
<dbReference type="SUPFAM" id="SSF55811">
    <property type="entry name" value="Nudix"/>
    <property type="match status" value="1"/>
</dbReference>
<dbReference type="Pfam" id="PF15916">
    <property type="entry name" value="DUF4743"/>
    <property type="match status" value="1"/>
</dbReference>
<gene>
    <name evidence="2" type="ORF">PCON_07860</name>
</gene>
<dbReference type="OrthoDB" id="10261522at2759"/>
<dbReference type="PANTHER" id="PTHR13622">
    <property type="entry name" value="THIAMIN PYROPHOSPHOKINASE"/>
    <property type="match status" value="1"/>
</dbReference>
<sequence length="340" mass="38446">MSPPYTYLDLVNQVDSFPNAILHPVRHAERLTALKLFTSGSHTLGYMHDPIFEVLKTTAAHERSEKGYDHWVITANTVSIKGESVEERSRNIKKTLDHWREMKTFEVCSGKGWRNELYPVYSPNGELFLEMERSAACLFGVVQYGVHMTVYVPGATTDDMRIWTPTRHATKSTYPGMLDNTVAGGISSGMTAWDTLVKEGHEEAYLEESLINEKAKCVGSVSYFYERDANAGGESGLLQPEVQYVYDMAVGENEVVPKPNDMEVENFVLMPLAEVKKNLEEGKFKPNCAFVLIDFFVRHNIITPETEADYIEICSRLHRALEFPLCRSPAAKKHVHAHHV</sequence>
<dbReference type="OMA" id="HRRLEYP"/>
<dbReference type="STRING" id="1076935.U4L1C8"/>
<evidence type="ECO:0000259" key="1">
    <source>
        <dbReference type="PROSITE" id="PS51462"/>
    </source>
</evidence>
<reference evidence="2 3" key="1">
    <citation type="journal article" date="2013" name="PLoS Genet.">
        <title>The genome and development-dependent transcriptomes of Pyronema confluens: a window into fungal evolution.</title>
        <authorList>
            <person name="Traeger S."/>
            <person name="Altegoer F."/>
            <person name="Freitag M."/>
            <person name="Gabaldon T."/>
            <person name="Kempken F."/>
            <person name="Kumar A."/>
            <person name="Marcet-Houben M."/>
            <person name="Poggeler S."/>
            <person name="Stajich J.E."/>
            <person name="Nowrousian M."/>
        </authorList>
    </citation>
    <scope>NUCLEOTIDE SEQUENCE [LARGE SCALE GENOMIC DNA]</scope>
    <source>
        <strain evidence="3">CBS 100304</strain>
        <tissue evidence="2">Vegetative mycelium</tissue>
    </source>
</reference>
<dbReference type="Gene3D" id="3.90.79.10">
    <property type="entry name" value="Nucleoside Triphosphate Pyrophosphohydrolase"/>
    <property type="match status" value="1"/>
</dbReference>
<dbReference type="eggNOG" id="KOG4313">
    <property type="taxonomic scope" value="Eukaryota"/>
</dbReference>
<dbReference type="CDD" id="cd03676">
    <property type="entry name" value="NUDIX_Tnr3_like"/>
    <property type="match status" value="1"/>
</dbReference>
<feature type="domain" description="Nudix hydrolase" evidence="1">
    <location>
        <begin position="145"/>
        <end position="292"/>
    </location>
</feature>
<organism evidence="2 3">
    <name type="scientific">Pyronema omphalodes (strain CBS 100304)</name>
    <name type="common">Pyronema confluens</name>
    <dbReference type="NCBI Taxonomy" id="1076935"/>
    <lineage>
        <taxon>Eukaryota</taxon>
        <taxon>Fungi</taxon>
        <taxon>Dikarya</taxon>
        <taxon>Ascomycota</taxon>
        <taxon>Pezizomycotina</taxon>
        <taxon>Pezizomycetes</taxon>
        <taxon>Pezizales</taxon>
        <taxon>Pyronemataceae</taxon>
        <taxon>Pyronema</taxon>
    </lineage>
</organism>
<keyword evidence="3" id="KW-1185">Reference proteome</keyword>
<proteinExistence type="predicted"/>
<dbReference type="GO" id="GO:0044715">
    <property type="term" value="F:8-oxo-dGDP phosphatase activity"/>
    <property type="evidence" value="ECO:0007669"/>
    <property type="project" value="TreeGrafter"/>
</dbReference>
<dbReference type="Pfam" id="PF00293">
    <property type="entry name" value="NUDIX"/>
    <property type="match status" value="1"/>
</dbReference>
<dbReference type="AlphaFoldDB" id="U4L1C8"/>
<accession>U4L1C8</accession>
<dbReference type="PANTHER" id="PTHR13622:SF8">
    <property type="entry name" value="THIAMIN PYROPHOSPHOKINASE 1"/>
    <property type="match status" value="1"/>
</dbReference>
<evidence type="ECO:0000313" key="3">
    <source>
        <dbReference type="Proteomes" id="UP000018144"/>
    </source>
</evidence>